<evidence type="ECO:0000256" key="1">
    <source>
        <dbReference type="SAM" id="MobiDB-lite"/>
    </source>
</evidence>
<sequence>MSSSVSDTNNALSQADKFQKAAREAETDDSAEAFDAVLKRVANGKAEKKRPPLRATAMTIRQRVNAA</sequence>
<dbReference type="EMBL" id="FQUP01000002">
    <property type="protein sequence ID" value="SHF60999.1"/>
    <property type="molecule type" value="Genomic_DNA"/>
</dbReference>
<reference evidence="2 3" key="1">
    <citation type="submission" date="2016-11" db="EMBL/GenBank/DDBJ databases">
        <authorList>
            <person name="Jaros S."/>
            <person name="Januszkiewicz K."/>
            <person name="Wedrychowicz H."/>
        </authorList>
    </citation>
    <scope>NUCLEOTIDE SEQUENCE [LARGE SCALE GENOMIC DNA]</scope>
    <source>
        <strain evidence="2 3">DSM 19436</strain>
    </source>
</reference>
<feature type="region of interest" description="Disordered" evidence="1">
    <location>
        <begin position="1"/>
        <end position="30"/>
    </location>
</feature>
<keyword evidence="3" id="KW-1185">Reference proteome</keyword>
<organism evidence="2 3">
    <name type="scientific">Kaistia soli DSM 19436</name>
    <dbReference type="NCBI Taxonomy" id="1122133"/>
    <lineage>
        <taxon>Bacteria</taxon>
        <taxon>Pseudomonadati</taxon>
        <taxon>Pseudomonadota</taxon>
        <taxon>Alphaproteobacteria</taxon>
        <taxon>Hyphomicrobiales</taxon>
        <taxon>Kaistiaceae</taxon>
        <taxon>Kaistia</taxon>
    </lineage>
</organism>
<dbReference type="AlphaFoldDB" id="A0A1M5D1V7"/>
<name>A0A1M5D1V7_9HYPH</name>
<evidence type="ECO:0000313" key="3">
    <source>
        <dbReference type="Proteomes" id="UP000184485"/>
    </source>
</evidence>
<feature type="compositionally biased region" description="Polar residues" evidence="1">
    <location>
        <begin position="1"/>
        <end position="13"/>
    </location>
</feature>
<accession>A0A1M5D1V7</accession>
<evidence type="ECO:0000313" key="2">
    <source>
        <dbReference type="EMBL" id="SHF60999.1"/>
    </source>
</evidence>
<dbReference type="Proteomes" id="UP000184485">
    <property type="component" value="Unassembled WGS sequence"/>
</dbReference>
<gene>
    <name evidence="2" type="ORF">SAMN02745157_2536</name>
</gene>
<proteinExistence type="predicted"/>
<feature type="region of interest" description="Disordered" evidence="1">
    <location>
        <begin position="42"/>
        <end position="67"/>
    </location>
</feature>
<protein>
    <submittedName>
        <fullName evidence="2">Uncharacterized protein</fullName>
    </submittedName>
</protein>